<dbReference type="Pfam" id="PF00135">
    <property type="entry name" value="COesterase"/>
    <property type="match status" value="1"/>
</dbReference>
<dbReference type="Proteomes" id="UP001497623">
    <property type="component" value="Unassembled WGS sequence"/>
</dbReference>
<dbReference type="InterPro" id="IPR050309">
    <property type="entry name" value="Type-B_Carboxylest/Lipase"/>
</dbReference>
<dbReference type="AlphaFoldDB" id="A0AAV2S3R8"/>
<protein>
    <recommendedName>
        <fullName evidence="3">Carboxylesterase type B domain-containing protein</fullName>
    </recommendedName>
</protein>
<reference evidence="4 5" key="1">
    <citation type="submission" date="2024-05" db="EMBL/GenBank/DDBJ databases">
        <authorList>
            <person name="Wallberg A."/>
        </authorList>
    </citation>
    <scope>NUCLEOTIDE SEQUENCE [LARGE SCALE GENOMIC DNA]</scope>
</reference>
<proteinExistence type="predicted"/>
<gene>
    <name evidence="4" type="ORF">MNOR_LOCUS31992</name>
</gene>
<dbReference type="InterPro" id="IPR029058">
    <property type="entry name" value="AB_hydrolase_fold"/>
</dbReference>
<sequence length="570" mass="65793">MFSYSTPGRKLLVYANSGYHIPHITIFCKILAFDFQWPLVVFQANWSKFSSHAFSSGMFSSTPFEFRRYLDFKFGKILIGLAGVWLQMIRIYIFEMVMWSLTSFVTIISSRWIIFDSHWFEGPYVTFNVFLIILGDIEKGWENTGLFPDTQLILPVYPYGTLGYQKQPLATKWLDGQLQWNIKYTKITIFGESAGSASVHFQLLTPYSKGLFHGAIMQSGTALSPWATGRLFKYTATELAKRFSCPIESEELVRCLQKVDHRRLDEMYYYFMGWNSQPFYFAPRIDGDFIPDEPATLLKNGNYTNVPVIMGSVKDEGALESAEMYTFPILIKRLQDQFKQNGPISLMLLEDEDPVNTAAKVYSRYLNGVFINDHNADNLTQLYTDRLFLISLDWSAELMAPHGPVYTYELHHKGEYGYTSLMHLLGLRLPQANNWVSHGDDLMYVLDILGQSWLKLNTPEDLAVREIFTTTWTNFARTRIPTPDNRLGVNWTVTGGKEALCHLNILPTPQMKKDQRQTIRKFWESLPLRINKLINGRCIYNGENKSRTNNTDAYISNKLIFDDSIFNLCK</sequence>
<keyword evidence="2" id="KW-1133">Transmembrane helix</keyword>
<feature type="transmembrane region" description="Helical" evidence="2">
    <location>
        <begin position="77"/>
        <end position="101"/>
    </location>
</feature>
<dbReference type="PANTHER" id="PTHR11559">
    <property type="entry name" value="CARBOXYLESTERASE"/>
    <property type="match status" value="1"/>
</dbReference>
<keyword evidence="1" id="KW-0325">Glycoprotein</keyword>
<evidence type="ECO:0000313" key="5">
    <source>
        <dbReference type="Proteomes" id="UP001497623"/>
    </source>
</evidence>
<keyword evidence="2" id="KW-0472">Membrane</keyword>
<keyword evidence="2" id="KW-0812">Transmembrane</keyword>
<dbReference type="EMBL" id="CAXKWB010042418">
    <property type="protein sequence ID" value="CAL4157833.1"/>
    <property type="molecule type" value="Genomic_DNA"/>
</dbReference>
<feature type="domain" description="Carboxylesterase type B" evidence="3">
    <location>
        <begin position="186"/>
        <end position="523"/>
    </location>
</feature>
<organism evidence="4 5">
    <name type="scientific">Meganyctiphanes norvegica</name>
    <name type="common">Northern krill</name>
    <name type="synonym">Thysanopoda norvegica</name>
    <dbReference type="NCBI Taxonomy" id="48144"/>
    <lineage>
        <taxon>Eukaryota</taxon>
        <taxon>Metazoa</taxon>
        <taxon>Ecdysozoa</taxon>
        <taxon>Arthropoda</taxon>
        <taxon>Crustacea</taxon>
        <taxon>Multicrustacea</taxon>
        <taxon>Malacostraca</taxon>
        <taxon>Eumalacostraca</taxon>
        <taxon>Eucarida</taxon>
        <taxon>Euphausiacea</taxon>
        <taxon>Euphausiidae</taxon>
        <taxon>Meganyctiphanes</taxon>
    </lineage>
</organism>
<dbReference type="SUPFAM" id="SSF53474">
    <property type="entry name" value="alpha/beta-Hydrolases"/>
    <property type="match status" value="1"/>
</dbReference>
<keyword evidence="5" id="KW-1185">Reference proteome</keyword>
<accession>A0AAV2S3R8</accession>
<feature type="non-terminal residue" evidence="4">
    <location>
        <position position="570"/>
    </location>
</feature>
<evidence type="ECO:0000259" key="3">
    <source>
        <dbReference type="Pfam" id="PF00135"/>
    </source>
</evidence>
<evidence type="ECO:0000313" key="4">
    <source>
        <dbReference type="EMBL" id="CAL4157833.1"/>
    </source>
</evidence>
<name>A0AAV2S3R8_MEGNR</name>
<dbReference type="Gene3D" id="3.40.50.1820">
    <property type="entry name" value="alpha/beta hydrolase"/>
    <property type="match status" value="1"/>
</dbReference>
<comment type="caution">
    <text evidence="4">The sequence shown here is derived from an EMBL/GenBank/DDBJ whole genome shotgun (WGS) entry which is preliminary data.</text>
</comment>
<dbReference type="InterPro" id="IPR002018">
    <property type="entry name" value="CarbesteraseB"/>
</dbReference>
<evidence type="ECO:0000256" key="2">
    <source>
        <dbReference type="SAM" id="Phobius"/>
    </source>
</evidence>
<evidence type="ECO:0000256" key="1">
    <source>
        <dbReference type="ARBA" id="ARBA00023180"/>
    </source>
</evidence>